<dbReference type="InterPro" id="IPR018723">
    <property type="entry name" value="DUF2254_membrane"/>
</dbReference>
<accession>A0A7H9ANI8</accession>
<keyword evidence="1" id="KW-0472">Membrane</keyword>
<evidence type="ECO:0000313" key="2">
    <source>
        <dbReference type="EMBL" id="QLG44964.1"/>
    </source>
</evidence>
<dbReference type="RefSeq" id="WP_179241254.1">
    <property type="nucleotide sequence ID" value="NZ_CP058595.1"/>
</dbReference>
<proteinExistence type="predicted"/>
<dbReference type="Pfam" id="PF10011">
    <property type="entry name" value="DUF2254"/>
    <property type="match status" value="1"/>
</dbReference>
<name>A0A7H9ANI8_9FLAO</name>
<gene>
    <name evidence="2" type="ORF">HYG79_06230</name>
</gene>
<sequence>MQNPIALAKKVIKKGYDVAMRSIAFYPVFISFTLFCFAFFTLSFEDFDLVSNMKGDYPYLFIDDTDTARTILSTLIAGILSLTVFSFTMVMVVLNQASSNFSPRLLPGLVSNKRHQLILGCYIGTLLYCTIVLISLGAYELEDSTVGLSTTIAAIFGVCCVGLFVSFIHNISSAVQIQNIVEGIYKRTDTKLDGLLDRELRRKTPLQHLRTDDFTVIASEESGYFQGFDIDLVDSKLFDADLQLIVIPYSSQHILKDSPLLKTSRKLTKEEEGALCFACTVSKDLHDGHHPLLGLIKLMEVAVRAMSPGINDPGTALDVVHKLGPLLHKMVRLPTYTSINANQKGIVVTTTNISTSELLSTILQPIRLYAKNNTTLMIGLIRILDYLNAMGSIYNADKKAIAKEREAIRSDVDSCITNKKDKEEILRFLGA</sequence>
<dbReference type="KEGG" id="cagg:HYG79_06230"/>
<keyword evidence="1" id="KW-1133">Transmembrane helix</keyword>
<keyword evidence="1" id="KW-0812">Transmembrane</keyword>
<evidence type="ECO:0000256" key="1">
    <source>
        <dbReference type="SAM" id="Phobius"/>
    </source>
</evidence>
<reference evidence="2 3" key="1">
    <citation type="journal article" date="2006" name="Int. J. Syst. Evol. Microbiol.">
        <title>Costertonia aggregata gen. nov., sp. nov., a mesophilic marine bacterium of the family Flavobacteriaceae, isolated from a mature biofilm.</title>
        <authorList>
            <person name="Kwon K.K."/>
            <person name="Lee Y.K."/>
            <person name="Lee H.K."/>
        </authorList>
    </citation>
    <scope>NUCLEOTIDE SEQUENCE [LARGE SCALE GENOMIC DNA]</scope>
    <source>
        <strain evidence="2 3">KCCM 42265</strain>
    </source>
</reference>
<evidence type="ECO:0000313" key="3">
    <source>
        <dbReference type="Proteomes" id="UP000509302"/>
    </source>
</evidence>
<dbReference type="Proteomes" id="UP000509302">
    <property type="component" value="Chromosome"/>
</dbReference>
<feature type="transmembrane region" description="Helical" evidence="1">
    <location>
        <begin position="23"/>
        <end position="44"/>
    </location>
</feature>
<feature type="transmembrane region" description="Helical" evidence="1">
    <location>
        <begin position="71"/>
        <end position="95"/>
    </location>
</feature>
<feature type="transmembrane region" description="Helical" evidence="1">
    <location>
        <begin position="116"/>
        <end position="139"/>
    </location>
</feature>
<feature type="transmembrane region" description="Helical" evidence="1">
    <location>
        <begin position="145"/>
        <end position="168"/>
    </location>
</feature>
<dbReference type="AlphaFoldDB" id="A0A7H9ANI8"/>
<dbReference type="EMBL" id="CP058595">
    <property type="protein sequence ID" value="QLG44964.1"/>
    <property type="molecule type" value="Genomic_DNA"/>
</dbReference>
<organism evidence="2 3">
    <name type="scientific">Costertonia aggregata</name>
    <dbReference type="NCBI Taxonomy" id="343403"/>
    <lineage>
        <taxon>Bacteria</taxon>
        <taxon>Pseudomonadati</taxon>
        <taxon>Bacteroidota</taxon>
        <taxon>Flavobacteriia</taxon>
        <taxon>Flavobacteriales</taxon>
        <taxon>Flavobacteriaceae</taxon>
        <taxon>Costertonia</taxon>
    </lineage>
</organism>
<keyword evidence="3" id="KW-1185">Reference proteome</keyword>
<protein>
    <submittedName>
        <fullName evidence="2">DUF2254 domain-containing protein</fullName>
    </submittedName>
</protein>